<organism evidence="2 3">
    <name type="scientific">Candidatus Kaiserbacteria bacterium CG10_big_fil_rev_8_21_14_0_10_56_12</name>
    <dbReference type="NCBI Taxonomy" id="1974611"/>
    <lineage>
        <taxon>Bacteria</taxon>
        <taxon>Candidatus Kaiseribacteriota</taxon>
    </lineage>
</organism>
<dbReference type="Proteomes" id="UP000230179">
    <property type="component" value="Unassembled WGS sequence"/>
</dbReference>
<proteinExistence type="predicted"/>
<gene>
    <name evidence="2" type="ORF">COU19_01990</name>
</gene>
<keyword evidence="1" id="KW-0812">Transmembrane</keyword>
<evidence type="ECO:0000256" key="1">
    <source>
        <dbReference type="SAM" id="Phobius"/>
    </source>
</evidence>
<keyword evidence="1" id="KW-1133">Transmembrane helix</keyword>
<evidence type="ECO:0000313" key="3">
    <source>
        <dbReference type="Proteomes" id="UP000230179"/>
    </source>
</evidence>
<protein>
    <recommendedName>
        <fullName evidence="4">ComEC/Rec2-related protein domain-containing protein</fullName>
    </recommendedName>
</protein>
<name>A0A2H0U9R1_9BACT</name>
<comment type="caution">
    <text evidence="2">The sequence shown here is derived from an EMBL/GenBank/DDBJ whole genome shotgun (WGS) entry which is preliminary data.</text>
</comment>
<dbReference type="AlphaFoldDB" id="A0A2H0U9R1"/>
<keyword evidence="1" id="KW-0472">Membrane</keyword>
<accession>A0A2H0U9R1</accession>
<evidence type="ECO:0000313" key="2">
    <source>
        <dbReference type="EMBL" id="PIR83153.1"/>
    </source>
</evidence>
<sequence length="83" mass="9207">MTRLMACVLPLVSALVFPWQATVVLALGAAFFEPLMPLATGLLLDVLYYVPQTTLWPRFTLFGALVSVVALVVRSRLRTRRTS</sequence>
<reference evidence="3" key="1">
    <citation type="submission" date="2017-09" db="EMBL/GenBank/DDBJ databases">
        <title>Depth-based differentiation of microbial function through sediment-hosted aquifers and enrichment of novel symbionts in the deep terrestrial subsurface.</title>
        <authorList>
            <person name="Probst A.J."/>
            <person name="Ladd B."/>
            <person name="Jarett J.K."/>
            <person name="Geller-Mcgrath D.E."/>
            <person name="Sieber C.M.K."/>
            <person name="Emerson J.B."/>
            <person name="Anantharaman K."/>
            <person name="Thomas B.C."/>
            <person name="Malmstrom R."/>
            <person name="Stieglmeier M."/>
            <person name="Klingl A."/>
            <person name="Woyke T."/>
            <person name="Ryan C.M."/>
            <person name="Banfield J.F."/>
        </authorList>
    </citation>
    <scope>NUCLEOTIDE SEQUENCE [LARGE SCALE GENOMIC DNA]</scope>
</reference>
<feature type="transmembrane region" description="Helical" evidence="1">
    <location>
        <begin position="55"/>
        <end position="73"/>
    </location>
</feature>
<dbReference type="EMBL" id="PFBL01000017">
    <property type="protein sequence ID" value="PIR83153.1"/>
    <property type="molecule type" value="Genomic_DNA"/>
</dbReference>
<evidence type="ECO:0008006" key="4">
    <source>
        <dbReference type="Google" id="ProtNLM"/>
    </source>
</evidence>